<organism evidence="1">
    <name type="scientific">Candidatus Kentrum sp. LPFa</name>
    <dbReference type="NCBI Taxonomy" id="2126335"/>
    <lineage>
        <taxon>Bacteria</taxon>
        <taxon>Pseudomonadati</taxon>
        <taxon>Pseudomonadota</taxon>
        <taxon>Gammaproteobacteria</taxon>
        <taxon>Candidatus Kentrum</taxon>
    </lineage>
</organism>
<name>A0A450VXP5_9GAMM</name>
<proteinExistence type="predicted"/>
<sequence>MITRNFPNDIAKIVRRLWWRYGKAVTLSQPAWRPCSPHTPVPIHEDDAITGHCIVPGGNDVATTREDHTVTGDKAIFTQENHEITREYGKITNKNAKVSTSMKR</sequence>
<accession>A0A450VXP5</accession>
<protein>
    <submittedName>
        <fullName evidence="1">Uncharacterized protein</fullName>
    </submittedName>
</protein>
<dbReference type="EMBL" id="CAADFK010000010">
    <property type="protein sequence ID" value="VFK09593.1"/>
    <property type="molecule type" value="Genomic_DNA"/>
</dbReference>
<reference evidence="1" key="1">
    <citation type="submission" date="2019-02" db="EMBL/GenBank/DDBJ databases">
        <authorList>
            <person name="Gruber-Vodicka R. H."/>
            <person name="Seah K. B. B."/>
        </authorList>
    </citation>
    <scope>NUCLEOTIDE SEQUENCE</scope>
    <source>
        <strain evidence="1">BECK_S313</strain>
    </source>
</reference>
<evidence type="ECO:0000313" key="1">
    <source>
        <dbReference type="EMBL" id="VFK09593.1"/>
    </source>
</evidence>
<gene>
    <name evidence="1" type="ORF">BECKLPF1236B_GA0070989_101011</name>
</gene>
<dbReference type="AlphaFoldDB" id="A0A450VXP5"/>